<dbReference type="OrthoDB" id="4232626at2759"/>
<dbReference type="AlphaFoldDB" id="A0A5N5WLT9"/>
<dbReference type="Proteomes" id="UP000326565">
    <property type="component" value="Unassembled WGS sequence"/>
</dbReference>
<protein>
    <submittedName>
        <fullName evidence="1">Uncharacterized protein</fullName>
    </submittedName>
</protein>
<dbReference type="EMBL" id="ML732404">
    <property type="protein sequence ID" value="KAB8068264.1"/>
    <property type="molecule type" value="Genomic_DNA"/>
</dbReference>
<evidence type="ECO:0000313" key="1">
    <source>
        <dbReference type="EMBL" id="KAB8068264.1"/>
    </source>
</evidence>
<gene>
    <name evidence="1" type="ORF">BDV29DRAFT_162537</name>
</gene>
<reference evidence="1 2" key="1">
    <citation type="submission" date="2019-04" db="EMBL/GenBank/DDBJ databases">
        <title>Friends and foes A comparative genomics study of 23 Aspergillus species from section Flavi.</title>
        <authorList>
            <consortium name="DOE Joint Genome Institute"/>
            <person name="Kjaerbolling I."/>
            <person name="Vesth T."/>
            <person name="Frisvad J.C."/>
            <person name="Nybo J.L."/>
            <person name="Theobald S."/>
            <person name="Kildgaard S."/>
            <person name="Isbrandt T."/>
            <person name="Kuo A."/>
            <person name="Sato A."/>
            <person name="Lyhne E.K."/>
            <person name="Kogle M.E."/>
            <person name="Wiebenga A."/>
            <person name="Kun R.S."/>
            <person name="Lubbers R.J."/>
            <person name="Makela M.R."/>
            <person name="Barry K."/>
            <person name="Chovatia M."/>
            <person name="Clum A."/>
            <person name="Daum C."/>
            <person name="Haridas S."/>
            <person name="He G."/>
            <person name="LaButti K."/>
            <person name="Lipzen A."/>
            <person name="Mondo S."/>
            <person name="Riley R."/>
            <person name="Salamov A."/>
            <person name="Simmons B.A."/>
            <person name="Magnuson J.K."/>
            <person name="Henrissat B."/>
            <person name="Mortensen U.H."/>
            <person name="Larsen T.O."/>
            <person name="Devries R.P."/>
            <person name="Grigoriev I.V."/>
            <person name="Machida M."/>
            <person name="Baker S.E."/>
            <person name="Andersen M.R."/>
        </authorList>
    </citation>
    <scope>NUCLEOTIDE SEQUENCE [LARGE SCALE GENOMIC DNA]</scope>
    <source>
        <strain evidence="1 2">CBS 151.66</strain>
    </source>
</reference>
<keyword evidence="2" id="KW-1185">Reference proteome</keyword>
<evidence type="ECO:0000313" key="2">
    <source>
        <dbReference type="Proteomes" id="UP000326565"/>
    </source>
</evidence>
<name>A0A5N5WLT9_9EURO</name>
<organism evidence="1 2">
    <name type="scientific">Aspergillus leporis</name>
    <dbReference type="NCBI Taxonomy" id="41062"/>
    <lineage>
        <taxon>Eukaryota</taxon>
        <taxon>Fungi</taxon>
        <taxon>Dikarya</taxon>
        <taxon>Ascomycota</taxon>
        <taxon>Pezizomycotina</taxon>
        <taxon>Eurotiomycetes</taxon>
        <taxon>Eurotiomycetidae</taxon>
        <taxon>Eurotiales</taxon>
        <taxon>Aspergillaceae</taxon>
        <taxon>Aspergillus</taxon>
        <taxon>Aspergillus subgen. Circumdati</taxon>
    </lineage>
</organism>
<proteinExistence type="predicted"/>
<sequence>MRRLVTHVEKGGVLDSHKDVPEGVREELYMEEQQRLEKDKRKGGPSLGSGVPYPPININVLPSQALEPGMDVSTAQQAAKSTIMIPLDIGSQPGKPATSLRYGLDFRDYDAYPLWFFDSKTRVPEMSSSALLFCTNCLDAPFQEAIKPLARILLIIAPVTFYKAFEPSKELLDWIEVW</sequence>
<accession>A0A5N5WLT9</accession>